<sequence>MDSSLRKFAPSGSKYARDGYLGQEKINHIKCETKATRENKLVQWKSASKTQCWSNSIISNSPSWKPSVSNPVKGNTCGSKRRGISRQPRLGNQGKSRIEIAVEITENDGGEIWKAEEEIREGFEVGSVMVRELQR</sequence>
<accession>A0ABR1ZSV7</accession>
<comment type="caution">
    <text evidence="1">The sequence shown here is derived from an EMBL/GenBank/DDBJ whole genome shotgun (WGS) entry which is preliminary data.</text>
</comment>
<keyword evidence="2" id="KW-1185">Reference proteome</keyword>
<evidence type="ECO:0000313" key="1">
    <source>
        <dbReference type="EMBL" id="KAK8483476.1"/>
    </source>
</evidence>
<evidence type="ECO:0000313" key="2">
    <source>
        <dbReference type="Proteomes" id="UP001396334"/>
    </source>
</evidence>
<name>A0ABR1ZSV7_9ROSI</name>
<proteinExistence type="predicted"/>
<dbReference type="EMBL" id="JBBPBN010000654">
    <property type="protein sequence ID" value="KAK8483476.1"/>
    <property type="molecule type" value="Genomic_DNA"/>
</dbReference>
<reference evidence="1 2" key="1">
    <citation type="journal article" date="2024" name="G3 (Bethesda)">
        <title>Genome assembly of Hibiscus sabdariffa L. provides insights into metabolisms of medicinal natural products.</title>
        <authorList>
            <person name="Kim T."/>
        </authorList>
    </citation>
    <scope>NUCLEOTIDE SEQUENCE [LARGE SCALE GENOMIC DNA]</scope>
    <source>
        <strain evidence="1">TK-2024</strain>
        <tissue evidence="1">Old leaves</tissue>
    </source>
</reference>
<protein>
    <submittedName>
        <fullName evidence="1">Uncharacterized protein</fullName>
    </submittedName>
</protein>
<dbReference type="Proteomes" id="UP001396334">
    <property type="component" value="Unassembled WGS sequence"/>
</dbReference>
<gene>
    <name evidence="1" type="ORF">V6N11_031130</name>
</gene>
<organism evidence="1 2">
    <name type="scientific">Hibiscus sabdariffa</name>
    <name type="common">roselle</name>
    <dbReference type="NCBI Taxonomy" id="183260"/>
    <lineage>
        <taxon>Eukaryota</taxon>
        <taxon>Viridiplantae</taxon>
        <taxon>Streptophyta</taxon>
        <taxon>Embryophyta</taxon>
        <taxon>Tracheophyta</taxon>
        <taxon>Spermatophyta</taxon>
        <taxon>Magnoliopsida</taxon>
        <taxon>eudicotyledons</taxon>
        <taxon>Gunneridae</taxon>
        <taxon>Pentapetalae</taxon>
        <taxon>rosids</taxon>
        <taxon>malvids</taxon>
        <taxon>Malvales</taxon>
        <taxon>Malvaceae</taxon>
        <taxon>Malvoideae</taxon>
        <taxon>Hibiscus</taxon>
    </lineage>
</organism>